<evidence type="ECO:0000256" key="3">
    <source>
        <dbReference type="ARBA" id="ARBA00022741"/>
    </source>
</evidence>
<keyword evidence="13" id="KW-1185">Reference proteome</keyword>
<dbReference type="PANTHER" id="PTHR24068">
    <property type="entry name" value="UBIQUITIN-CONJUGATING ENZYME E2"/>
    <property type="match status" value="1"/>
</dbReference>
<evidence type="ECO:0000313" key="12">
    <source>
        <dbReference type="EMBL" id="KIM26496.1"/>
    </source>
</evidence>
<evidence type="ECO:0000256" key="7">
    <source>
        <dbReference type="ARBA" id="ARBA00077197"/>
    </source>
</evidence>
<dbReference type="InterPro" id="IPR016135">
    <property type="entry name" value="UBQ-conjugating_enzyme/RWD"/>
</dbReference>
<organism evidence="12 13">
    <name type="scientific">Serendipita vermifera MAFF 305830</name>
    <dbReference type="NCBI Taxonomy" id="933852"/>
    <lineage>
        <taxon>Eukaryota</taxon>
        <taxon>Fungi</taxon>
        <taxon>Dikarya</taxon>
        <taxon>Basidiomycota</taxon>
        <taxon>Agaricomycotina</taxon>
        <taxon>Agaricomycetes</taxon>
        <taxon>Sebacinales</taxon>
        <taxon>Serendipitaceae</taxon>
        <taxon>Serendipita</taxon>
    </lineage>
</organism>
<dbReference type="InterPro" id="IPR000608">
    <property type="entry name" value="UBC"/>
</dbReference>
<feature type="non-terminal residue" evidence="12">
    <location>
        <position position="180"/>
    </location>
</feature>
<evidence type="ECO:0000313" key="11">
    <source>
        <dbReference type="EMBL" id="KIM21145.1"/>
    </source>
</evidence>
<dbReference type="GO" id="GO:0005524">
    <property type="term" value="F:ATP binding"/>
    <property type="evidence" value="ECO:0007669"/>
    <property type="project" value="UniProtKB-UniRule"/>
</dbReference>
<feature type="active site" description="Glycyl thioester intermediate" evidence="8">
    <location>
        <position position="88"/>
    </location>
</feature>
<comment type="similarity">
    <text evidence="9">Belongs to the ubiquitin-conjugating enzyme family.</text>
</comment>
<dbReference type="Pfam" id="PF00179">
    <property type="entry name" value="UQ_con"/>
    <property type="match status" value="1"/>
</dbReference>
<dbReference type="EMBL" id="KN824391">
    <property type="protein sequence ID" value="KIM21145.1"/>
    <property type="molecule type" value="Genomic_DNA"/>
</dbReference>
<keyword evidence="3 9" id="KW-0547">Nucleotide-binding</keyword>
<dbReference type="EMBL" id="KN824306">
    <property type="protein sequence ID" value="KIM26496.1"/>
    <property type="molecule type" value="Genomic_DNA"/>
</dbReference>
<feature type="domain" description="UBC core" evidence="10">
    <location>
        <begin position="3"/>
        <end position="150"/>
    </location>
</feature>
<dbReference type="STRING" id="933852.A0A0C3B4U4"/>
<dbReference type="SUPFAM" id="SSF54495">
    <property type="entry name" value="UBC-like"/>
    <property type="match status" value="1"/>
</dbReference>
<dbReference type="AlphaFoldDB" id="A0A0C3B4U4"/>
<evidence type="ECO:0000313" key="13">
    <source>
        <dbReference type="Proteomes" id="UP000054097"/>
    </source>
</evidence>
<accession>A0A0C3B4U4</accession>
<dbReference type="GO" id="GO:0061631">
    <property type="term" value="F:ubiquitin conjugating enzyme activity"/>
    <property type="evidence" value="ECO:0007669"/>
    <property type="project" value="UniProtKB-EC"/>
</dbReference>
<protein>
    <recommendedName>
        <fullName evidence="6">Ubiquitin-conjugating enzyme E2 1</fullName>
        <ecNumber evidence="1">2.3.2.23</ecNumber>
    </recommendedName>
    <alternativeName>
        <fullName evidence="7">E2 ubiquitin-conjugating enzyme 1</fullName>
    </alternativeName>
</protein>
<dbReference type="SMART" id="SM00212">
    <property type="entry name" value="UBCc"/>
    <property type="match status" value="1"/>
</dbReference>
<reference evidence="12" key="3">
    <citation type="submission" date="2015-02" db="EMBL/GenBank/DDBJ databases">
        <title>Evolutionary Origins and Diversification of the Mycorrhizal Mutualists.</title>
        <authorList>
            <consortium name="DOE Joint Genome Institute"/>
            <consortium name="Mycorrhizal Genomics Consortium"/>
            <person name="Kohler A."/>
            <person name="Kuo A."/>
            <person name="Nagy L.G."/>
            <person name="Floudas D."/>
            <person name="Copeland A."/>
            <person name="Barry K.W."/>
            <person name="Cichocki N."/>
            <person name="Veneault-Fourrey C."/>
            <person name="LaButti K."/>
            <person name="Lindquist E.A."/>
            <person name="Lipzen A."/>
            <person name="Lundell T."/>
            <person name="Morin E."/>
            <person name="Murat C."/>
            <person name="Riley R."/>
            <person name="Ohm R."/>
            <person name="Sun H."/>
            <person name="Tunlid A."/>
            <person name="Henrissat B."/>
            <person name="Grigoriev I.V."/>
            <person name="Hibbett D.S."/>
            <person name="Martin F."/>
        </authorList>
    </citation>
    <scope>NUCLEOTIDE SEQUENCE</scope>
    <source>
        <strain evidence="12">MAFF 305830</strain>
    </source>
</reference>
<sequence>MDARLRRLQKEVADLRKDTTSQVTIELVDESYLHLLGSFPGPPDTPYAGGTYEVDIVIPPSYPFSPPKMKFLTRLYHPNVSSASGAICLDILKDAWSPVLTLKSTMISLQSLLCSPEPSDPQDAEVAKHYMASREGFEETARYWAEIYAGAPAKKSKTGKEKAAPPVVDEIAASGLNAAH</sequence>
<evidence type="ECO:0000256" key="1">
    <source>
        <dbReference type="ARBA" id="ARBA00012486"/>
    </source>
</evidence>
<dbReference type="Proteomes" id="UP000054097">
    <property type="component" value="Unassembled WGS sequence"/>
</dbReference>
<keyword evidence="2" id="KW-0808">Transferase</keyword>
<evidence type="ECO:0000259" key="10">
    <source>
        <dbReference type="PROSITE" id="PS50127"/>
    </source>
</evidence>
<reference evidence="12 13" key="1">
    <citation type="submission" date="2014-04" db="EMBL/GenBank/DDBJ databases">
        <authorList>
            <consortium name="DOE Joint Genome Institute"/>
            <person name="Kuo A."/>
            <person name="Zuccaro A."/>
            <person name="Kohler A."/>
            <person name="Nagy L.G."/>
            <person name="Floudas D."/>
            <person name="Copeland A."/>
            <person name="Barry K.W."/>
            <person name="Cichocki N."/>
            <person name="Veneault-Fourrey C."/>
            <person name="LaButti K."/>
            <person name="Lindquist E.A."/>
            <person name="Lipzen A."/>
            <person name="Lundell T."/>
            <person name="Morin E."/>
            <person name="Murat C."/>
            <person name="Sun H."/>
            <person name="Tunlid A."/>
            <person name="Henrissat B."/>
            <person name="Grigoriev I.V."/>
            <person name="Hibbett D.S."/>
            <person name="Martin F."/>
            <person name="Nordberg H.P."/>
            <person name="Cantor M.N."/>
            <person name="Hua S.X."/>
        </authorList>
    </citation>
    <scope>NUCLEOTIDE SEQUENCE [LARGE SCALE GENOMIC DNA]</scope>
    <source>
        <strain evidence="12 13">MAFF 305830</strain>
    </source>
</reference>
<dbReference type="PROSITE" id="PS50127">
    <property type="entry name" value="UBC_2"/>
    <property type="match status" value="1"/>
</dbReference>
<proteinExistence type="inferred from homology"/>
<gene>
    <name evidence="12" type="ORF">M408DRAFT_33604</name>
    <name evidence="11" type="ORF">M408DRAFT_38163</name>
</gene>
<evidence type="ECO:0000256" key="2">
    <source>
        <dbReference type="ARBA" id="ARBA00022679"/>
    </source>
</evidence>
<evidence type="ECO:0000256" key="6">
    <source>
        <dbReference type="ARBA" id="ARBA00072431"/>
    </source>
</evidence>
<evidence type="ECO:0000256" key="5">
    <source>
        <dbReference type="ARBA" id="ARBA00022840"/>
    </source>
</evidence>
<keyword evidence="4 9" id="KW-0833">Ubl conjugation pathway</keyword>
<dbReference type="CDD" id="cd23800">
    <property type="entry name" value="UBCc_UBE2K"/>
    <property type="match status" value="1"/>
</dbReference>
<dbReference type="FunFam" id="3.10.110.10:FF:000037">
    <property type="entry name" value="ubiquitin-conjugating enzyme E2 27"/>
    <property type="match status" value="1"/>
</dbReference>
<dbReference type="OrthoDB" id="9993688at2759"/>
<evidence type="ECO:0000256" key="8">
    <source>
        <dbReference type="PROSITE-ProRule" id="PRU10133"/>
    </source>
</evidence>
<name>A0A0C3B4U4_SERVB</name>
<dbReference type="InterPro" id="IPR023313">
    <property type="entry name" value="UBQ-conjugating_AS"/>
</dbReference>
<dbReference type="HOGENOM" id="CLU_030988_13_1_1"/>
<keyword evidence="5 9" id="KW-0067">ATP-binding</keyword>
<dbReference type="EC" id="2.3.2.23" evidence="1"/>
<reference evidence="13" key="2">
    <citation type="submission" date="2015-01" db="EMBL/GenBank/DDBJ databases">
        <title>Evolutionary Origins and Diversification of the Mycorrhizal Mutualists.</title>
        <authorList>
            <consortium name="DOE Joint Genome Institute"/>
            <consortium name="Mycorrhizal Genomics Consortium"/>
            <person name="Kohler A."/>
            <person name="Kuo A."/>
            <person name="Nagy L.G."/>
            <person name="Floudas D."/>
            <person name="Copeland A."/>
            <person name="Barry K.W."/>
            <person name="Cichocki N."/>
            <person name="Veneault-Fourrey C."/>
            <person name="LaButti K."/>
            <person name="Lindquist E.A."/>
            <person name="Lipzen A."/>
            <person name="Lundell T."/>
            <person name="Morin E."/>
            <person name="Murat C."/>
            <person name="Riley R."/>
            <person name="Ohm R."/>
            <person name="Sun H."/>
            <person name="Tunlid A."/>
            <person name="Henrissat B."/>
            <person name="Grigoriev I.V."/>
            <person name="Hibbett D.S."/>
            <person name="Martin F."/>
        </authorList>
    </citation>
    <scope>NUCLEOTIDE SEQUENCE [LARGE SCALE GENOMIC DNA]</scope>
    <source>
        <strain evidence="11 13">MAFF 305830</strain>
    </source>
</reference>
<evidence type="ECO:0000256" key="9">
    <source>
        <dbReference type="RuleBase" id="RU362109"/>
    </source>
</evidence>
<evidence type="ECO:0000256" key="4">
    <source>
        <dbReference type="ARBA" id="ARBA00022786"/>
    </source>
</evidence>
<dbReference type="PROSITE" id="PS00183">
    <property type="entry name" value="UBC_1"/>
    <property type="match status" value="1"/>
</dbReference>
<dbReference type="Gene3D" id="3.10.110.10">
    <property type="entry name" value="Ubiquitin Conjugating Enzyme"/>
    <property type="match status" value="1"/>
</dbReference>